<dbReference type="Proteomes" id="UP000683579">
    <property type="component" value="Chromosome"/>
</dbReference>
<evidence type="ECO:0000256" key="4">
    <source>
        <dbReference type="ARBA" id="ARBA00023163"/>
    </source>
</evidence>
<evidence type="ECO:0000259" key="5">
    <source>
        <dbReference type="PROSITE" id="PS50995"/>
    </source>
</evidence>
<dbReference type="CDD" id="cd00090">
    <property type="entry name" value="HTH_ARSR"/>
    <property type="match status" value="1"/>
</dbReference>
<evidence type="ECO:0000313" key="8">
    <source>
        <dbReference type="Proteomes" id="UP000468420"/>
    </source>
</evidence>
<dbReference type="PANTHER" id="PTHR33164:SF5">
    <property type="entry name" value="ORGANIC HYDROPEROXIDE RESISTANCE TRANSCRIPTIONAL REGULATOR"/>
    <property type="match status" value="1"/>
</dbReference>
<dbReference type="InterPro" id="IPR011991">
    <property type="entry name" value="ArsR-like_HTH"/>
</dbReference>
<dbReference type="PANTHER" id="PTHR33164">
    <property type="entry name" value="TRANSCRIPTIONAL REGULATOR, MARR FAMILY"/>
    <property type="match status" value="1"/>
</dbReference>
<reference evidence="7 9" key="2">
    <citation type="submission" date="2021-06" db="EMBL/GenBank/DDBJ databases">
        <title>FDA dAtabase for Regulatory Grade micrObial Sequences (FDA-ARGOS): Supporting development and validation of Infectious Disease Dx tests.</title>
        <authorList>
            <person name="Sproer C."/>
            <person name="Gronow S."/>
            <person name="Severitt S."/>
            <person name="Schroder I."/>
            <person name="Tallon L."/>
            <person name="Sadzewicz L."/>
            <person name="Zhao X."/>
            <person name="Boylan J."/>
            <person name="Ott S."/>
            <person name="Bowen H."/>
            <person name="Vavikolanu K."/>
            <person name="Mehta A."/>
            <person name="Aluvathingal J."/>
            <person name="Nadendla S."/>
            <person name="Lowell S."/>
            <person name="Myers T."/>
            <person name="Yan Y."/>
        </authorList>
    </citation>
    <scope>NUCLEOTIDE SEQUENCE [LARGE SCALE GENOMIC DNA]</scope>
    <source>
        <strain evidence="7 9">FDAARGOS 1424</strain>
    </source>
</reference>
<protein>
    <submittedName>
        <fullName evidence="6 7">Transcriptional regulator</fullName>
    </submittedName>
</protein>
<proteinExistence type="predicted"/>
<keyword evidence="4" id="KW-0804">Transcription</keyword>
<dbReference type="AlphaFoldDB" id="A0A6N6K4Q8"/>
<dbReference type="PROSITE" id="PS01117">
    <property type="entry name" value="HTH_MARR_1"/>
    <property type="match status" value="1"/>
</dbReference>
<reference evidence="6 8" key="1">
    <citation type="submission" date="2018-08" db="EMBL/GenBank/DDBJ databases">
        <title>Complete genomic analysis of a Citrobacter pasteurii isolated from cockles (Cerastoderma edule) containing a new chromosomic qnrB allele.</title>
        <authorList>
            <person name="Rodrigues A."/>
            <person name="Baptista T."/>
            <person name="Quesada A."/>
            <person name="Campos M.J."/>
        </authorList>
    </citation>
    <scope>NUCLEOTIDE SEQUENCE [LARGE SCALE GENOMIC DNA]</scope>
    <source>
        <strain evidence="6 8">BA18</strain>
    </source>
</reference>
<dbReference type="InterPro" id="IPR036390">
    <property type="entry name" value="WH_DNA-bd_sf"/>
</dbReference>
<dbReference type="Pfam" id="PF12802">
    <property type="entry name" value="MarR_2"/>
    <property type="match status" value="1"/>
</dbReference>
<comment type="subcellular location">
    <subcellularLocation>
        <location evidence="1">Cytoplasm</location>
    </subcellularLocation>
</comment>
<dbReference type="InterPro" id="IPR036388">
    <property type="entry name" value="WH-like_DNA-bd_sf"/>
</dbReference>
<dbReference type="SUPFAM" id="SSF46785">
    <property type="entry name" value="Winged helix' DNA-binding domain"/>
    <property type="match status" value="1"/>
</dbReference>
<feature type="domain" description="HTH marR-type" evidence="5">
    <location>
        <begin position="3"/>
        <end position="138"/>
    </location>
</feature>
<dbReference type="InterPro" id="IPR023187">
    <property type="entry name" value="Tscrpt_reg_MarR-type_CS"/>
</dbReference>
<organism evidence="6 8">
    <name type="scientific">Citrobacter pasteurii</name>
    <dbReference type="NCBI Taxonomy" id="1563222"/>
    <lineage>
        <taxon>Bacteria</taxon>
        <taxon>Pseudomonadati</taxon>
        <taxon>Pseudomonadota</taxon>
        <taxon>Gammaproteobacteria</taxon>
        <taxon>Enterobacterales</taxon>
        <taxon>Enterobacteriaceae</taxon>
        <taxon>Citrobacter</taxon>
    </lineage>
</organism>
<dbReference type="RefSeq" id="WP_040230905.1">
    <property type="nucleotide sequence ID" value="NZ_CDHL01000019.1"/>
</dbReference>
<dbReference type="GO" id="GO:0005737">
    <property type="term" value="C:cytoplasm"/>
    <property type="evidence" value="ECO:0007669"/>
    <property type="project" value="UniProtKB-SubCell"/>
</dbReference>
<evidence type="ECO:0000256" key="2">
    <source>
        <dbReference type="ARBA" id="ARBA00023015"/>
    </source>
</evidence>
<name>A0A6N6K4Q8_9ENTR</name>
<dbReference type="InterPro" id="IPR000835">
    <property type="entry name" value="HTH_MarR-typ"/>
</dbReference>
<evidence type="ECO:0000313" key="9">
    <source>
        <dbReference type="Proteomes" id="UP000683579"/>
    </source>
</evidence>
<dbReference type="InterPro" id="IPR039422">
    <property type="entry name" value="MarR/SlyA-like"/>
</dbReference>
<dbReference type="EMBL" id="CP077262">
    <property type="protein sequence ID" value="QXA42896.1"/>
    <property type="molecule type" value="Genomic_DNA"/>
</dbReference>
<accession>A0A6N6K4Q8</accession>
<dbReference type="PROSITE" id="PS50995">
    <property type="entry name" value="HTH_MARR_2"/>
    <property type="match status" value="1"/>
</dbReference>
<evidence type="ECO:0000313" key="7">
    <source>
        <dbReference type="EMBL" id="QXA42896.1"/>
    </source>
</evidence>
<keyword evidence="2" id="KW-0805">Transcription regulation</keyword>
<keyword evidence="3" id="KW-0238">DNA-binding</keyword>
<evidence type="ECO:0000256" key="3">
    <source>
        <dbReference type="ARBA" id="ARBA00023125"/>
    </source>
</evidence>
<evidence type="ECO:0000256" key="1">
    <source>
        <dbReference type="ARBA" id="ARBA00004496"/>
    </source>
</evidence>
<dbReference type="Proteomes" id="UP000468420">
    <property type="component" value="Unassembled WGS sequence"/>
</dbReference>
<dbReference type="SMART" id="SM00347">
    <property type="entry name" value="HTH_MARR"/>
    <property type="match status" value="1"/>
</dbReference>
<dbReference type="PRINTS" id="PR00598">
    <property type="entry name" value="HTHMARR"/>
</dbReference>
<dbReference type="Gene3D" id="1.10.10.10">
    <property type="entry name" value="Winged helix-like DNA-binding domain superfamily/Winged helix DNA-binding domain"/>
    <property type="match status" value="1"/>
</dbReference>
<evidence type="ECO:0000313" key="6">
    <source>
        <dbReference type="EMBL" id="KAA1276664.1"/>
    </source>
</evidence>
<dbReference type="GO" id="GO:0003677">
    <property type="term" value="F:DNA binding"/>
    <property type="evidence" value="ECO:0007669"/>
    <property type="project" value="UniProtKB-KW"/>
</dbReference>
<dbReference type="GO" id="GO:0006950">
    <property type="term" value="P:response to stress"/>
    <property type="evidence" value="ECO:0007669"/>
    <property type="project" value="TreeGrafter"/>
</dbReference>
<gene>
    <name evidence="6" type="ORF">DXF85_14975</name>
    <name evidence="7" type="ORF">I6L54_12840</name>
</gene>
<dbReference type="EMBL" id="QRDC01000013">
    <property type="protein sequence ID" value="KAA1276664.1"/>
    <property type="molecule type" value="Genomic_DNA"/>
</dbReference>
<dbReference type="GO" id="GO:0003700">
    <property type="term" value="F:DNA-binding transcription factor activity"/>
    <property type="evidence" value="ECO:0007669"/>
    <property type="project" value="InterPro"/>
</dbReference>
<keyword evidence="9" id="KW-1185">Reference proteome</keyword>
<sequence length="187" mass="21000">MHDMSLFDVLDRLSGLTRMWFRQHPLLADLQPVQLSALMYLARCNRYSNTPLAVTDYLGLTKGTVSQSLKLLESKGLVVRTQDARDKRSVHLQLTESAKNLLDALLPPSFLVTGESTMGERAGLLKELLFELLRGIQRTSNVPGFGLCQSCRFHQKVNGQGFCNLTKEPLSEDDSMLICREHQPPDV</sequence>